<dbReference type="InterPro" id="IPR036412">
    <property type="entry name" value="HAD-like_sf"/>
</dbReference>
<accession>A0A1B6INA5</accession>
<organism evidence="7">
    <name type="scientific">Homalodisca liturata</name>
    <dbReference type="NCBI Taxonomy" id="320908"/>
    <lineage>
        <taxon>Eukaryota</taxon>
        <taxon>Metazoa</taxon>
        <taxon>Ecdysozoa</taxon>
        <taxon>Arthropoda</taxon>
        <taxon>Hexapoda</taxon>
        <taxon>Insecta</taxon>
        <taxon>Pterygota</taxon>
        <taxon>Neoptera</taxon>
        <taxon>Paraneoptera</taxon>
        <taxon>Hemiptera</taxon>
        <taxon>Auchenorrhyncha</taxon>
        <taxon>Membracoidea</taxon>
        <taxon>Cicadellidae</taxon>
        <taxon>Cicadellinae</taxon>
        <taxon>Proconiini</taxon>
        <taxon>Homalodisca</taxon>
    </lineage>
</organism>
<dbReference type="PANTHER" id="PTHR24093:SF369">
    <property type="entry name" value="CALCIUM-TRANSPORTING ATPASE"/>
    <property type="match status" value="1"/>
</dbReference>
<dbReference type="GO" id="GO:0005886">
    <property type="term" value="C:plasma membrane"/>
    <property type="evidence" value="ECO:0007669"/>
    <property type="project" value="TreeGrafter"/>
</dbReference>
<keyword evidence="4" id="KW-0472">Membrane</keyword>
<gene>
    <name evidence="7" type="ORF">g.36018</name>
</gene>
<comment type="subcellular location">
    <subcellularLocation>
        <location evidence="1">Endomembrane system</location>
        <topology evidence="1">Multi-pass membrane protein</topology>
    </subcellularLocation>
</comment>
<keyword evidence="4" id="KW-0812">Transmembrane</keyword>
<proteinExistence type="predicted"/>
<dbReference type="InterPro" id="IPR022141">
    <property type="entry name" value="ATP_Ca_trans_C"/>
</dbReference>
<dbReference type="SUPFAM" id="SSF81665">
    <property type="entry name" value="Calcium ATPase, transmembrane domain M"/>
    <property type="match status" value="1"/>
</dbReference>
<keyword evidence="3" id="KW-0460">Magnesium</keyword>
<dbReference type="InterPro" id="IPR023298">
    <property type="entry name" value="ATPase_P-typ_TM_dom_sf"/>
</dbReference>
<evidence type="ECO:0000259" key="5">
    <source>
        <dbReference type="Pfam" id="PF00689"/>
    </source>
</evidence>
<dbReference type="GO" id="GO:0005388">
    <property type="term" value="F:P-type calcium transporter activity"/>
    <property type="evidence" value="ECO:0007669"/>
    <property type="project" value="InterPro"/>
</dbReference>
<keyword evidence="2" id="KW-0479">Metal-binding</keyword>
<evidence type="ECO:0000256" key="4">
    <source>
        <dbReference type="SAM" id="Phobius"/>
    </source>
</evidence>
<dbReference type="PANTHER" id="PTHR24093">
    <property type="entry name" value="CATION TRANSPORTING ATPASE"/>
    <property type="match status" value="1"/>
</dbReference>
<dbReference type="Gene3D" id="1.20.1110.10">
    <property type="entry name" value="Calcium-transporting ATPase, transmembrane domain"/>
    <property type="match status" value="1"/>
</dbReference>
<name>A0A1B6INA5_9HEMI</name>
<dbReference type="AlphaFoldDB" id="A0A1B6INA5"/>
<evidence type="ECO:0000256" key="3">
    <source>
        <dbReference type="ARBA" id="ARBA00022842"/>
    </source>
</evidence>
<feature type="domain" description="Plasma membrane calcium transporting P-type ATPase C-terminal" evidence="6">
    <location>
        <begin position="325"/>
        <end position="353"/>
    </location>
</feature>
<dbReference type="SUPFAM" id="SSF56784">
    <property type="entry name" value="HAD-like"/>
    <property type="match status" value="1"/>
</dbReference>
<feature type="transmembrane region" description="Helical" evidence="4">
    <location>
        <begin position="274"/>
        <end position="295"/>
    </location>
</feature>
<evidence type="ECO:0000313" key="7">
    <source>
        <dbReference type="EMBL" id="JAS88405.1"/>
    </source>
</evidence>
<dbReference type="GO" id="GO:0012505">
    <property type="term" value="C:endomembrane system"/>
    <property type="evidence" value="ECO:0007669"/>
    <property type="project" value="UniProtKB-SubCell"/>
</dbReference>
<feature type="domain" description="Cation-transporting P-type ATPase C-terminal" evidence="5">
    <location>
        <begin position="116"/>
        <end position="292"/>
    </location>
</feature>
<evidence type="ECO:0000259" key="6">
    <source>
        <dbReference type="Pfam" id="PF12424"/>
    </source>
</evidence>
<dbReference type="Pfam" id="PF00689">
    <property type="entry name" value="Cation_ATPase_C"/>
    <property type="match status" value="1"/>
</dbReference>
<dbReference type="EMBL" id="GECU01019301">
    <property type="protein sequence ID" value="JAS88405.1"/>
    <property type="molecule type" value="Transcribed_RNA"/>
</dbReference>
<evidence type="ECO:0000256" key="1">
    <source>
        <dbReference type="ARBA" id="ARBA00004127"/>
    </source>
</evidence>
<feature type="transmembrane region" description="Helical" evidence="4">
    <location>
        <begin position="165"/>
        <end position="185"/>
    </location>
</feature>
<keyword evidence="4" id="KW-1133">Transmembrane helix</keyword>
<dbReference type="Pfam" id="PF12424">
    <property type="entry name" value="ATP_Ca_trans_C"/>
    <property type="match status" value="1"/>
</dbReference>
<sequence>MNFVMLSYTFRPHITAFTILVKLSSVKIMSEASLATSVPALKVADVGFAMGIAGTDVAKEASDIILTDDNFTSIVKAVMWGRNVYDSITKFIQFQLTVNLVAILVAFVGACTVEDSPLRAVQMLWINLIMDTFASLALATEKPTPALLDRRPYGRKQPLISKMMLKNILGQSVYQLTVLFCLVYLGDKILDIPTGIKAHNPVNTHFTMVFNSFVMMTLCNEINARKIHGERNIFSGLFTNPIFCTIWLGTLVVQILIIQYGGEPFSAHRLSVDQWLWCLMFGLGSLIWGQILGFLPPTTVQDCPKRPSEDFDVVSLSELSNGSRGRILWLRGMRRLQTQLKVVNAFKSNLARIEELRRQTAGGVESEHPNYVNGPGVANFFAWKPVAYKPAAL</sequence>
<dbReference type="PRINTS" id="PR00119">
    <property type="entry name" value="CATATPASE"/>
</dbReference>
<evidence type="ECO:0008006" key="8">
    <source>
        <dbReference type="Google" id="ProtNLM"/>
    </source>
</evidence>
<dbReference type="InterPro" id="IPR006068">
    <property type="entry name" value="ATPase_P-typ_cation-transptr_C"/>
</dbReference>
<feature type="transmembrane region" description="Helical" evidence="4">
    <location>
        <begin position="242"/>
        <end position="262"/>
    </location>
</feature>
<dbReference type="GO" id="GO:0051480">
    <property type="term" value="P:regulation of cytosolic calcium ion concentration"/>
    <property type="evidence" value="ECO:0007669"/>
    <property type="project" value="TreeGrafter"/>
</dbReference>
<dbReference type="FunFam" id="1.20.1110.10:FF:000001">
    <property type="entry name" value="Calcium-transporting ATPase"/>
    <property type="match status" value="1"/>
</dbReference>
<feature type="transmembrane region" description="Helical" evidence="4">
    <location>
        <begin position="205"/>
        <end position="222"/>
    </location>
</feature>
<feature type="transmembrane region" description="Helical" evidence="4">
    <location>
        <begin position="91"/>
        <end position="110"/>
    </location>
</feature>
<dbReference type="GO" id="GO:0046872">
    <property type="term" value="F:metal ion binding"/>
    <property type="evidence" value="ECO:0007669"/>
    <property type="project" value="UniProtKB-KW"/>
</dbReference>
<protein>
    <recommendedName>
        <fullName evidence="8">Cation-transporting P-type ATPase C-terminal domain-containing protein</fullName>
    </recommendedName>
</protein>
<evidence type="ECO:0000256" key="2">
    <source>
        <dbReference type="ARBA" id="ARBA00022723"/>
    </source>
</evidence>
<reference evidence="7" key="1">
    <citation type="submission" date="2015-11" db="EMBL/GenBank/DDBJ databases">
        <title>De novo transcriptome assembly of four potential Pierce s Disease insect vectors from Arizona vineyards.</title>
        <authorList>
            <person name="Tassone E.E."/>
        </authorList>
    </citation>
    <scope>NUCLEOTIDE SEQUENCE</scope>
</reference>